<dbReference type="Pfam" id="PF14493">
    <property type="entry name" value="HTH_40"/>
    <property type="match status" value="1"/>
</dbReference>
<proteinExistence type="predicted"/>
<evidence type="ECO:0000256" key="1">
    <source>
        <dbReference type="ARBA" id="ARBA00023015"/>
    </source>
</evidence>
<keyword evidence="2" id="KW-0804">Transcription</keyword>
<feature type="domain" description="Helicase Helix-turn-helix" evidence="3">
    <location>
        <begin position="258"/>
        <end position="346"/>
    </location>
</feature>
<protein>
    <submittedName>
        <fullName evidence="4">Helix-turn-helix domain-containing protein</fullName>
    </submittedName>
</protein>
<accession>A0AAW5E0I2</accession>
<dbReference type="GO" id="GO:0006355">
    <property type="term" value="P:regulation of DNA-templated transcription"/>
    <property type="evidence" value="ECO:0007669"/>
    <property type="project" value="InterPro"/>
</dbReference>
<evidence type="ECO:0000313" key="5">
    <source>
        <dbReference type="Proteomes" id="UP001431131"/>
    </source>
</evidence>
<reference evidence="4" key="1">
    <citation type="submission" date="2022-02" db="EMBL/GenBank/DDBJ databases">
        <title>Fredinandcohnia quinoae sp. nov. isolated from Chenopodium quinoa seeds.</title>
        <authorList>
            <person name="Saati-Santamaria Z."/>
            <person name="Flores-Felix J.D."/>
            <person name="Igual J.M."/>
            <person name="Velazquez E."/>
            <person name="Garcia-Fraile P."/>
            <person name="Martinez-Molina E."/>
        </authorList>
    </citation>
    <scope>NUCLEOTIDE SEQUENCE</scope>
    <source>
        <strain evidence="4">SECRCQ15</strain>
    </source>
</reference>
<dbReference type="EMBL" id="JAKTTI010000005">
    <property type="protein sequence ID" value="MCH1624785.1"/>
    <property type="molecule type" value="Genomic_DNA"/>
</dbReference>
<dbReference type="InterPro" id="IPR029491">
    <property type="entry name" value="Helicase_HTH"/>
</dbReference>
<comment type="caution">
    <text evidence="4">The sequence shown here is derived from an EMBL/GenBank/DDBJ whole genome shotgun (WGS) entry which is preliminary data.</text>
</comment>
<organism evidence="4 5">
    <name type="scientific">Fredinandcohnia quinoae</name>
    <dbReference type="NCBI Taxonomy" id="2918902"/>
    <lineage>
        <taxon>Bacteria</taxon>
        <taxon>Bacillati</taxon>
        <taxon>Bacillota</taxon>
        <taxon>Bacilli</taxon>
        <taxon>Bacillales</taxon>
        <taxon>Bacillaceae</taxon>
        <taxon>Fredinandcohnia</taxon>
    </lineage>
</organism>
<evidence type="ECO:0000313" key="4">
    <source>
        <dbReference type="EMBL" id="MCH1624785.1"/>
    </source>
</evidence>
<keyword evidence="5" id="KW-1185">Reference proteome</keyword>
<dbReference type="AlphaFoldDB" id="A0AAW5E0I2"/>
<dbReference type="GO" id="GO:0003677">
    <property type="term" value="F:DNA binding"/>
    <property type="evidence" value="ECO:0007669"/>
    <property type="project" value="InterPro"/>
</dbReference>
<dbReference type="PIRSF" id="PIRSF021350">
    <property type="entry name" value="UCP021350"/>
    <property type="match status" value="1"/>
</dbReference>
<dbReference type="InterPro" id="IPR008308">
    <property type="entry name" value="YpbB-like"/>
</dbReference>
<keyword evidence="1" id="KW-0805">Transcription regulation</keyword>
<dbReference type="InterPro" id="IPR016032">
    <property type="entry name" value="Sig_transdc_resp-reg_C-effctor"/>
</dbReference>
<gene>
    <name evidence="4" type="ORF">MJG50_05555</name>
</gene>
<dbReference type="SUPFAM" id="SSF46894">
    <property type="entry name" value="C-terminal effector domain of the bipartite response regulators"/>
    <property type="match status" value="1"/>
</dbReference>
<sequence length="356" mass="41238">MNYRSLIILYCLQKLNGERSIFGAFHLLVGKKSSQTISDGQLYQLAHLFGTLNHLTREQVEESADFLLKNTFIYEIDPNSYKYSLTNKGENILADILDQKPLPKELNGWKYFDKSSLFWKRLSLLTQVLSNLVYTNKDYVTIQQDEELLEWVKHFLATQKLNRADLAIKLYNECLLCLEQVTELEASIFVMRLTSSNKIGYTIEQVSAFYGEDETWFHLLFINSLHSILAYIEENTLDFSILSLLVVTHNDMLTLTSSTRKTYHFLLQGKTIEEIASIRKLKKNTIEDHVVEITYNVPNFSIKPYVSKKHELKIITSLQQIDTKQLRLLKESVGDGITYFEIRLVLAKCGVVHESK</sequence>
<evidence type="ECO:0000259" key="3">
    <source>
        <dbReference type="Pfam" id="PF14493"/>
    </source>
</evidence>
<evidence type="ECO:0000256" key="2">
    <source>
        <dbReference type="ARBA" id="ARBA00023163"/>
    </source>
</evidence>
<dbReference type="Proteomes" id="UP001431131">
    <property type="component" value="Unassembled WGS sequence"/>
</dbReference>
<name>A0AAW5E0I2_9BACI</name>